<evidence type="ECO:0000256" key="1">
    <source>
        <dbReference type="SAM" id="MobiDB-lite"/>
    </source>
</evidence>
<accession>A0A7X9FSV8</accession>
<evidence type="ECO:0000313" key="3">
    <source>
        <dbReference type="Proteomes" id="UP000524246"/>
    </source>
</evidence>
<feature type="compositionally biased region" description="Polar residues" evidence="1">
    <location>
        <begin position="46"/>
        <end position="56"/>
    </location>
</feature>
<feature type="region of interest" description="Disordered" evidence="1">
    <location>
        <begin position="1"/>
        <end position="56"/>
    </location>
</feature>
<sequence>MPQKEKQTDDYSKAQDKYGQKNNPSEKTRGKLHKEKTNAGVIDSAVSESQSLKNYQ</sequence>
<evidence type="ECO:0000313" key="2">
    <source>
        <dbReference type="EMBL" id="NMC63634.1"/>
    </source>
</evidence>
<protein>
    <submittedName>
        <fullName evidence="2">Uncharacterized protein</fullName>
    </submittedName>
</protein>
<comment type="caution">
    <text evidence="2">The sequence shown here is derived from an EMBL/GenBank/DDBJ whole genome shotgun (WGS) entry which is preliminary data.</text>
</comment>
<dbReference type="Proteomes" id="UP000524246">
    <property type="component" value="Unassembled WGS sequence"/>
</dbReference>
<proteinExistence type="predicted"/>
<gene>
    <name evidence="2" type="ORF">GYA55_10780</name>
</gene>
<feature type="compositionally biased region" description="Basic and acidic residues" evidence="1">
    <location>
        <begin position="1"/>
        <end position="29"/>
    </location>
</feature>
<dbReference type="EMBL" id="JAAZON010000490">
    <property type="protein sequence ID" value="NMC63634.1"/>
    <property type="molecule type" value="Genomic_DNA"/>
</dbReference>
<name>A0A7X9FSV8_9DELT</name>
<reference evidence="2 3" key="1">
    <citation type="journal article" date="2020" name="Biotechnol. Biofuels">
        <title>New insights from the biogas microbiome by comprehensive genome-resolved metagenomics of nearly 1600 species originating from multiple anaerobic digesters.</title>
        <authorList>
            <person name="Campanaro S."/>
            <person name="Treu L."/>
            <person name="Rodriguez-R L.M."/>
            <person name="Kovalovszki A."/>
            <person name="Ziels R.M."/>
            <person name="Maus I."/>
            <person name="Zhu X."/>
            <person name="Kougias P.G."/>
            <person name="Basile A."/>
            <person name="Luo G."/>
            <person name="Schluter A."/>
            <person name="Konstantinidis K.T."/>
            <person name="Angelidaki I."/>
        </authorList>
    </citation>
    <scope>NUCLEOTIDE SEQUENCE [LARGE SCALE GENOMIC DNA]</scope>
    <source>
        <strain evidence="2">AS27yjCOA_65</strain>
    </source>
</reference>
<organism evidence="2 3">
    <name type="scientific">SAR324 cluster bacterium</name>
    <dbReference type="NCBI Taxonomy" id="2024889"/>
    <lineage>
        <taxon>Bacteria</taxon>
        <taxon>Deltaproteobacteria</taxon>
        <taxon>SAR324 cluster</taxon>
    </lineage>
</organism>
<dbReference type="AlphaFoldDB" id="A0A7X9FSV8"/>